<evidence type="ECO:0000256" key="3">
    <source>
        <dbReference type="ARBA" id="ARBA00022840"/>
    </source>
</evidence>
<accession>A0A5C9A4U7</accession>
<dbReference type="Gene3D" id="3.40.50.300">
    <property type="entry name" value="P-loop containing nucleotide triphosphate hydrolases"/>
    <property type="match status" value="1"/>
</dbReference>
<dbReference type="PANTHER" id="PTHR32039:SF7">
    <property type="entry name" value="COMPETENCE PROTEIN COMM"/>
    <property type="match status" value="1"/>
</dbReference>
<dbReference type="InterPro" id="IPR001208">
    <property type="entry name" value="MCM_dom"/>
</dbReference>
<dbReference type="EMBL" id="VRZA01000003">
    <property type="protein sequence ID" value="TXS94231.1"/>
    <property type="molecule type" value="Genomic_DNA"/>
</dbReference>
<evidence type="ECO:0000313" key="6">
    <source>
        <dbReference type="EMBL" id="TXS94231.1"/>
    </source>
</evidence>
<evidence type="ECO:0000256" key="4">
    <source>
        <dbReference type="SAM" id="MobiDB-lite"/>
    </source>
</evidence>
<organism evidence="6 7">
    <name type="scientific">Parahaliea maris</name>
    <dbReference type="NCBI Taxonomy" id="2716870"/>
    <lineage>
        <taxon>Bacteria</taxon>
        <taxon>Pseudomonadati</taxon>
        <taxon>Pseudomonadota</taxon>
        <taxon>Gammaproteobacteria</taxon>
        <taxon>Cellvibrionales</taxon>
        <taxon>Halieaceae</taxon>
        <taxon>Parahaliea</taxon>
    </lineage>
</organism>
<dbReference type="SMART" id="SM00382">
    <property type="entry name" value="AAA"/>
    <property type="match status" value="1"/>
</dbReference>
<evidence type="ECO:0000256" key="1">
    <source>
        <dbReference type="ARBA" id="ARBA00006354"/>
    </source>
</evidence>
<gene>
    <name evidence="6" type="ORF">FV139_11600</name>
</gene>
<dbReference type="InterPro" id="IPR027417">
    <property type="entry name" value="P-loop_NTPase"/>
</dbReference>
<evidence type="ECO:0000256" key="2">
    <source>
        <dbReference type="ARBA" id="ARBA00022741"/>
    </source>
</evidence>
<dbReference type="InterPro" id="IPR025158">
    <property type="entry name" value="Mg_chelat-rel_C"/>
</dbReference>
<dbReference type="InterPro" id="IPR003593">
    <property type="entry name" value="AAA+_ATPase"/>
</dbReference>
<comment type="similarity">
    <text evidence="1">Belongs to the Mg-chelatase subunits D/I family. ComM subfamily.</text>
</comment>
<keyword evidence="3" id="KW-0067">ATP-binding</keyword>
<dbReference type="InterPro" id="IPR000523">
    <property type="entry name" value="Mg_chelatse_chII-like_cat_dom"/>
</dbReference>
<keyword evidence="7" id="KW-1185">Reference proteome</keyword>
<dbReference type="SUPFAM" id="SSF52540">
    <property type="entry name" value="P-loop containing nucleoside triphosphate hydrolases"/>
    <property type="match status" value="1"/>
</dbReference>
<keyword evidence="2" id="KW-0547">Nucleotide-binding</keyword>
<comment type="caution">
    <text evidence="6">The sequence shown here is derived from an EMBL/GenBank/DDBJ whole genome shotgun (WGS) entry which is preliminary data.</text>
</comment>
<dbReference type="Pfam" id="PF13335">
    <property type="entry name" value="Mg_chelatase_C"/>
    <property type="match status" value="1"/>
</dbReference>
<dbReference type="PANTHER" id="PTHR32039">
    <property type="entry name" value="MAGNESIUM-CHELATASE SUBUNIT CHLI"/>
    <property type="match status" value="1"/>
</dbReference>
<sequence>MELSLVYSRASAGMAAPLVQVETHLANGLPAFHIVGLPETAVRESKDRVRCALLNSHFQFPDRRITVNLAPADLPKEGGRFDLAIAVGILAASGQLPAESVTQFEFLGELALDGRLRRAPAVIPAAIECTKTGRTLVTASTNASLAARAPGSCVIPAPDLLTLCAHLNGSAPLAPAQPPRSEATSPGVADLADVIGQPQGRRCLEIAAAGSHSLLLCGPPGTGKTLLASRLPGILPPPSDEEALCIATLRSFYDDNEAGDERRPFRHPHHSASAAAMVGGGNRPRPGEVSLAHGGVLFLDELPEFSRHVLETLREPLESGEMTLSRANHKYTFPARFQLVAAMNPCPCGYLGDLAHACRCTPDQVSRYHQRISGPLLDRIDLQLDLRRIPAATLLRDTQAGEPSASVRARVVSCRARQLARQGCSNSQLGGSQLLAACAMEPPPQRELERAADRLRLSMRAVHRCLRVARTLADMAQVEAVALEHVQEALAYRGHGSDLTPSC</sequence>
<proteinExistence type="inferred from homology"/>
<dbReference type="GO" id="GO:0003677">
    <property type="term" value="F:DNA binding"/>
    <property type="evidence" value="ECO:0007669"/>
    <property type="project" value="InterPro"/>
</dbReference>
<dbReference type="PRINTS" id="PR01657">
    <property type="entry name" value="MCMFAMILY"/>
</dbReference>
<name>A0A5C9A4U7_9GAMM</name>
<dbReference type="InterPro" id="IPR014721">
    <property type="entry name" value="Ribsml_uS5_D2-typ_fold_subgr"/>
</dbReference>
<evidence type="ECO:0000313" key="7">
    <source>
        <dbReference type="Proteomes" id="UP000321039"/>
    </source>
</evidence>
<dbReference type="Pfam" id="PF01078">
    <property type="entry name" value="Mg_chelatase"/>
    <property type="match status" value="1"/>
</dbReference>
<dbReference type="Gene3D" id="3.30.230.10">
    <property type="match status" value="1"/>
</dbReference>
<dbReference type="NCBIfam" id="NF007365">
    <property type="entry name" value="PRK09862.1"/>
    <property type="match status" value="1"/>
</dbReference>
<dbReference type="GO" id="GO:0005524">
    <property type="term" value="F:ATP binding"/>
    <property type="evidence" value="ECO:0007669"/>
    <property type="project" value="UniProtKB-KW"/>
</dbReference>
<dbReference type="InterPro" id="IPR020568">
    <property type="entry name" value="Ribosomal_Su5_D2-typ_SF"/>
</dbReference>
<dbReference type="RefSeq" id="WP_148068574.1">
    <property type="nucleotide sequence ID" value="NZ_VRZA01000003.1"/>
</dbReference>
<dbReference type="Pfam" id="PF13541">
    <property type="entry name" value="ChlI"/>
    <property type="match status" value="1"/>
</dbReference>
<dbReference type="InterPro" id="IPR045006">
    <property type="entry name" value="CHLI-like"/>
</dbReference>
<protein>
    <submittedName>
        <fullName evidence="6">YifB family Mg chelatase-like AAA ATPase</fullName>
    </submittedName>
</protein>
<feature type="region of interest" description="Disordered" evidence="4">
    <location>
        <begin position="258"/>
        <end position="285"/>
    </location>
</feature>
<dbReference type="InterPro" id="IPR004482">
    <property type="entry name" value="Mg_chelat-rel"/>
</dbReference>
<dbReference type="NCBIfam" id="TIGR00368">
    <property type="entry name" value="YifB family Mg chelatase-like AAA ATPase"/>
    <property type="match status" value="1"/>
</dbReference>
<dbReference type="SUPFAM" id="SSF54211">
    <property type="entry name" value="Ribosomal protein S5 domain 2-like"/>
    <property type="match status" value="1"/>
</dbReference>
<evidence type="ECO:0000259" key="5">
    <source>
        <dbReference type="SMART" id="SM00382"/>
    </source>
</evidence>
<dbReference type="CDD" id="cd00009">
    <property type="entry name" value="AAA"/>
    <property type="match status" value="1"/>
</dbReference>
<feature type="domain" description="AAA+ ATPase" evidence="5">
    <location>
        <begin position="210"/>
        <end position="390"/>
    </location>
</feature>
<reference evidence="6 7" key="1">
    <citation type="submission" date="2019-08" db="EMBL/GenBank/DDBJ databases">
        <title>Parahaliea maris sp. nov., isolated from the surface seawater.</title>
        <authorList>
            <person name="Liu Y."/>
        </authorList>
    </citation>
    <scope>NUCLEOTIDE SEQUENCE [LARGE SCALE GENOMIC DNA]</scope>
    <source>
        <strain evidence="6 7">HSLHS9</strain>
    </source>
</reference>
<dbReference type="Proteomes" id="UP000321039">
    <property type="component" value="Unassembled WGS sequence"/>
</dbReference>
<dbReference type="AlphaFoldDB" id="A0A5C9A4U7"/>